<accession>A0A3M7M4M7</accession>
<evidence type="ECO:0000313" key="2">
    <source>
        <dbReference type="Proteomes" id="UP000265663"/>
    </source>
</evidence>
<dbReference type="EMBL" id="KE747818">
    <property type="protein sequence ID" value="RMZ69426.1"/>
    <property type="molecule type" value="Genomic_DNA"/>
</dbReference>
<organism evidence="1 2">
    <name type="scientific">Pyrenophora seminiperda CCB06</name>
    <dbReference type="NCBI Taxonomy" id="1302712"/>
    <lineage>
        <taxon>Eukaryota</taxon>
        <taxon>Fungi</taxon>
        <taxon>Dikarya</taxon>
        <taxon>Ascomycota</taxon>
        <taxon>Pezizomycotina</taxon>
        <taxon>Dothideomycetes</taxon>
        <taxon>Pleosporomycetidae</taxon>
        <taxon>Pleosporales</taxon>
        <taxon>Pleosporineae</taxon>
        <taxon>Pleosporaceae</taxon>
        <taxon>Pyrenophora</taxon>
    </lineage>
</organism>
<protein>
    <submittedName>
        <fullName evidence="1">Uncharacterized protein</fullName>
    </submittedName>
</protein>
<dbReference type="Proteomes" id="UP000265663">
    <property type="component" value="Unassembled WGS sequence"/>
</dbReference>
<gene>
    <name evidence="1" type="ORF">GMOD_00006232</name>
</gene>
<keyword evidence="2" id="KW-1185">Reference proteome</keyword>
<proteinExistence type="predicted"/>
<reference evidence="1 2" key="1">
    <citation type="journal article" date="2014" name="PLoS ONE">
        <title>De novo Genome Assembly of the Fungal Plant Pathogen Pyrenophora semeniperda.</title>
        <authorList>
            <person name="Soliai M.M."/>
            <person name="Meyer S.E."/>
            <person name="Udall J.A."/>
            <person name="Elzinga D.E."/>
            <person name="Hermansen R.A."/>
            <person name="Bodily P.M."/>
            <person name="Hart A.A."/>
            <person name="Coleman C.E."/>
        </authorList>
    </citation>
    <scope>NUCLEOTIDE SEQUENCE [LARGE SCALE GENOMIC DNA]</scope>
    <source>
        <strain evidence="1 2">CCB06</strain>
        <tissue evidence="1">Mycelium</tissue>
    </source>
</reference>
<sequence length="63" mass="6707">MDSGGRCAADRVLVLEHAYMGRRGGVLGCERTCASVSRLLGEMKDWRALARVVEGGGKGGVRE</sequence>
<evidence type="ECO:0000313" key="1">
    <source>
        <dbReference type="EMBL" id="RMZ69426.1"/>
    </source>
</evidence>
<name>A0A3M7M4M7_9PLEO</name>
<dbReference type="AlphaFoldDB" id="A0A3M7M4M7"/>